<keyword evidence="2" id="KW-1185">Reference proteome</keyword>
<gene>
    <name evidence="1" type="ORF">Pflav_036040</name>
</gene>
<dbReference type="AlphaFoldDB" id="A0A6F8XTN2"/>
<accession>A0A6F8XTN2</accession>
<organism evidence="1 2">
    <name type="scientific">Phytohabitans flavus</name>
    <dbReference type="NCBI Taxonomy" id="1076124"/>
    <lineage>
        <taxon>Bacteria</taxon>
        <taxon>Bacillati</taxon>
        <taxon>Actinomycetota</taxon>
        <taxon>Actinomycetes</taxon>
        <taxon>Micromonosporales</taxon>
        <taxon>Micromonosporaceae</taxon>
    </lineage>
</organism>
<reference evidence="1 2" key="1">
    <citation type="submission" date="2020-03" db="EMBL/GenBank/DDBJ databases">
        <title>Whole genome shotgun sequence of Phytohabitans flavus NBRC 107702.</title>
        <authorList>
            <person name="Komaki H."/>
            <person name="Tamura T."/>
        </authorList>
    </citation>
    <scope>NUCLEOTIDE SEQUENCE [LARGE SCALE GENOMIC DNA]</scope>
    <source>
        <strain evidence="1 2">NBRC 107702</strain>
    </source>
</reference>
<dbReference type="RefSeq" id="WP_173037056.1">
    <property type="nucleotide sequence ID" value="NZ_AP022870.1"/>
</dbReference>
<name>A0A6F8XTN2_9ACTN</name>
<evidence type="ECO:0000313" key="1">
    <source>
        <dbReference type="EMBL" id="BCB77194.1"/>
    </source>
</evidence>
<protein>
    <submittedName>
        <fullName evidence="1">Uncharacterized protein</fullName>
    </submittedName>
</protein>
<proteinExistence type="predicted"/>
<evidence type="ECO:0000313" key="2">
    <source>
        <dbReference type="Proteomes" id="UP000502508"/>
    </source>
</evidence>
<dbReference type="Proteomes" id="UP000502508">
    <property type="component" value="Chromosome"/>
</dbReference>
<reference evidence="1 2" key="2">
    <citation type="submission" date="2020-03" db="EMBL/GenBank/DDBJ databases">
        <authorList>
            <person name="Ichikawa N."/>
            <person name="Kimura A."/>
            <person name="Kitahashi Y."/>
            <person name="Uohara A."/>
        </authorList>
    </citation>
    <scope>NUCLEOTIDE SEQUENCE [LARGE SCALE GENOMIC DNA]</scope>
    <source>
        <strain evidence="1 2">NBRC 107702</strain>
    </source>
</reference>
<sequence length="97" mass="9925">MAAWCCAALYGPPDLDLAMTALIGAEVAVDPAFALRAVARALIGPYLAYAGGRPLDQLDAAVAIRAGNPALSPIEVSRLGEAAALVVYSARSVRDLS</sequence>
<dbReference type="EMBL" id="AP022870">
    <property type="protein sequence ID" value="BCB77194.1"/>
    <property type="molecule type" value="Genomic_DNA"/>
</dbReference>
<dbReference type="KEGG" id="pfla:Pflav_036040"/>